<organism evidence="1">
    <name type="scientific">Thermosulfidibacter takaii</name>
    <dbReference type="NCBI Taxonomy" id="412593"/>
    <lineage>
        <taxon>Bacteria</taxon>
        <taxon>Pseudomonadati</taxon>
        <taxon>Thermosulfidibacterota</taxon>
        <taxon>Thermosulfidibacteria</taxon>
        <taxon>Thermosulfidibacterales</taxon>
        <taxon>Thermosulfidibacteraceae</taxon>
    </lineage>
</organism>
<dbReference type="GO" id="GO:0003700">
    <property type="term" value="F:DNA-binding transcription factor activity"/>
    <property type="evidence" value="ECO:0007669"/>
    <property type="project" value="TreeGrafter"/>
</dbReference>
<protein>
    <submittedName>
        <fullName evidence="1">Rrf2 family transcriptional regulator</fullName>
    </submittedName>
</protein>
<dbReference type="InterPro" id="IPR000944">
    <property type="entry name" value="Tscrpt_reg_Rrf2"/>
</dbReference>
<dbReference type="Gene3D" id="1.10.10.10">
    <property type="entry name" value="Winged helix-like DNA-binding domain superfamily/Winged helix DNA-binding domain"/>
    <property type="match status" value="1"/>
</dbReference>
<dbReference type="InterPro" id="IPR030489">
    <property type="entry name" value="TR_Rrf2-type_CS"/>
</dbReference>
<dbReference type="Proteomes" id="UP000885690">
    <property type="component" value="Unassembled WGS sequence"/>
</dbReference>
<comment type="caution">
    <text evidence="1">The sequence shown here is derived from an EMBL/GenBank/DDBJ whole genome shotgun (WGS) entry which is preliminary data.</text>
</comment>
<name>A0A7C0Y693_9BACT</name>
<dbReference type="InterPro" id="IPR036388">
    <property type="entry name" value="WH-like_DNA-bd_sf"/>
</dbReference>
<accession>A0A7C0Y693</accession>
<dbReference type="AlphaFoldDB" id="A0A7C0Y693"/>
<dbReference type="PANTHER" id="PTHR33221:SF15">
    <property type="entry name" value="HTH-TYPE TRANSCRIPTIONAL REGULATOR YWGB-RELATED"/>
    <property type="match status" value="1"/>
</dbReference>
<dbReference type="PROSITE" id="PS51197">
    <property type="entry name" value="HTH_RRF2_2"/>
    <property type="match status" value="1"/>
</dbReference>
<dbReference type="PANTHER" id="PTHR33221">
    <property type="entry name" value="WINGED HELIX-TURN-HELIX TRANSCRIPTIONAL REGULATOR, RRF2 FAMILY"/>
    <property type="match status" value="1"/>
</dbReference>
<evidence type="ECO:0000313" key="1">
    <source>
        <dbReference type="EMBL" id="HDD53395.1"/>
    </source>
</evidence>
<dbReference type="Pfam" id="PF02082">
    <property type="entry name" value="Rrf2"/>
    <property type="match status" value="1"/>
</dbReference>
<dbReference type="NCBIfam" id="TIGR00738">
    <property type="entry name" value="rrf2_super"/>
    <property type="match status" value="1"/>
</dbReference>
<dbReference type="InterPro" id="IPR036390">
    <property type="entry name" value="WH_DNA-bd_sf"/>
</dbReference>
<reference evidence="1" key="1">
    <citation type="journal article" date="2020" name="mSystems">
        <title>Genome- and Community-Level Interaction Insights into Carbon Utilization and Element Cycling Functions of Hydrothermarchaeota in Hydrothermal Sediment.</title>
        <authorList>
            <person name="Zhou Z."/>
            <person name="Liu Y."/>
            <person name="Xu W."/>
            <person name="Pan J."/>
            <person name="Luo Z.H."/>
            <person name="Li M."/>
        </authorList>
    </citation>
    <scope>NUCLEOTIDE SEQUENCE [LARGE SCALE GENOMIC DNA]</scope>
    <source>
        <strain evidence="1">HyVt-115</strain>
    </source>
</reference>
<dbReference type="PROSITE" id="PS01332">
    <property type="entry name" value="HTH_RRF2_1"/>
    <property type="match status" value="1"/>
</dbReference>
<gene>
    <name evidence="1" type="ORF">ENF32_04940</name>
</gene>
<dbReference type="EMBL" id="DQWS01000183">
    <property type="protein sequence ID" value="HDD53395.1"/>
    <property type="molecule type" value="Genomic_DNA"/>
</dbReference>
<dbReference type="GO" id="GO:0005829">
    <property type="term" value="C:cytosol"/>
    <property type="evidence" value="ECO:0007669"/>
    <property type="project" value="TreeGrafter"/>
</dbReference>
<sequence length="117" mass="13056">MGRGNRQFDCFFMPKIISHLANRGLIITERGKSGGIRLARKPEEISIYEVVEAIDGPPLLNICMTRPNECPLNTRCKVYDMWKKAQECLDAFLRETHLAEVEGPCSNGDESLSGEGA</sequence>
<proteinExistence type="predicted"/>
<dbReference type="SUPFAM" id="SSF46785">
    <property type="entry name" value="Winged helix' DNA-binding domain"/>
    <property type="match status" value="1"/>
</dbReference>